<organism evidence="3 4">
    <name type="scientific">Chloropicon roscoffensis</name>
    <dbReference type="NCBI Taxonomy" id="1461544"/>
    <lineage>
        <taxon>Eukaryota</taxon>
        <taxon>Viridiplantae</taxon>
        <taxon>Chlorophyta</taxon>
        <taxon>Chloropicophyceae</taxon>
        <taxon>Chloropicales</taxon>
        <taxon>Chloropicaceae</taxon>
        <taxon>Chloropicon</taxon>
    </lineage>
</organism>
<evidence type="ECO:0000259" key="2">
    <source>
        <dbReference type="PROSITE" id="PS50858"/>
    </source>
</evidence>
<dbReference type="Gene3D" id="6.10.140.1200">
    <property type="match status" value="1"/>
</dbReference>
<dbReference type="PANTHER" id="PTHR12856">
    <property type="entry name" value="TRANSCRIPTION INITIATION FACTOR IIH-RELATED"/>
    <property type="match status" value="1"/>
</dbReference>
<feature type="domain" description="BSD" evidence="2">
    <location>
        <begin position="216"/>
        <end position="268"/>
    </location>
</feature>
<dbReference type="SUPFAM" id="SSF140383">
    <property type="entry name" value="BSD domain-like"/>
    <property type="match status" value="1"/>
</dbReference>
<dbReference type="PROSITE" id="PS50858">
    <property type="entry name" value="BSD"/>
    <property type="match status" value="1"/>
</dbReference>
<feature type="region of interest" description="Disordered" evidence="1">
    <location>
        <begin position="271"/>
        <end position="290"/>
    </location>
</feature>
<evidence type="ECO:0000313" key="3">
    <source>
        <dbReference type="EMBL" id="WZN66330.1"/>
    </source>
</evidence>
<evidence type="ECO:0000313" key="4">
    <source>
        <dbReference type="Proteomes" id="UP001472866"/>
    </source>
</evidence>
<name>A0AAX4PJX3_9CHLO</name>
<dbReference type="InterPro" id="IPR005607">
    <property type="entry name" value="BSD_dom"/>
</dbReference>
<feature type="compositionally biased region" description="Gly residues" evidence="1">
    <location>
        <begin position="425"/>
        <end position="443"/>
    </location>
</feature>
<dbReference type="GO" id="GO:0000439">
    <property type="term" value="C:transcription factor TFIIH core complex"/>
    <property type="evidence" value="ECO:0007669"/>
    <property type="project" value="InterPro"/>
</dbReference>
<keyword evidence="3" id="KW-0396">Initiation factor</keyword>
<dbReference type="GO" id="GO:0006351">
    <property type="term" value="P:DNA-templated transcription"/>
    <property type="evidence" value="ECO:0007669"/>
    <property type="project" value="InterPro"/>
</dbReference>
<evidence type="ECO:0000256" key="1">
    <source>
        <dbReference type="SAM" id="MobiDB-lite"/>
    </source>
</evidence>
<protein>
    <submittedName>
        <fullName evidence="3">Subunit 1 of transcription initiation factor TFIIH</fullName>
    </submittedName>
</protein>
<keyword evidence="3" id="KW-0648">Protein biosynthesis</keyword>
<dbReference type="InterPro" id="IPR035925">
    <property type="entry name" value="BSD_dom_sf"/>
</dbReference>
<dbReference type="EMBL" id="CP151515">
    <property type="protein sequence ID" value="WZN66330.1"/>
    <property type="molecule type" value="Genomic_DNA"/>
</dbReference>
<accession>A0AAX4PJX3</accession>
<proteinExistence type="predicted"/>
<dbReference type="Pfam" id="PF03909">
    <property type="entry name" value="BSD"/>
    <property type="match status" value="1"/>
</dbReference>
<reference evidence="3 4" key="1">
    <citation type="submission" date="2024-03" db="EMBL/GenBank/DDBJ databases">
        <title>Complete genome sequence of the green alga Chloropicon roscoffensis RCC1871.</title>
        <authorList>
            <person name="Lemieux C."/>
            <person name="Pombert J.-F."/>
            <person name="Otis C."/>
            <person name="Turmel M."/>
        </authorList>
    </citation>
    <scope>NUCLEOTIDE SEQUENCE [LARGE SCALE GENOMIC DNA]</scope>
    <source>
        <strain evidence="3 4">RCC1871</strain>
    </source>
</reference>
<dbReference type="InterPro" id="IPR027079">
    <property type="entry name" value="Tfb1/GTF2H1"/>
</dbReference>
<dbReference type="Proteomes" id="UP001472866">
    <property type="component" value="Chromosome 15"/>
</dbReference>
<feature type="region of interest" description="Disordered" evidence="1">
    <location>
        <begin position="424"/>
        <end position="446"/>
    </location>
</feature>
<dbReference type="AlphaFoldDB" id="A0AAX4PJX3"/>
<dbReference type="GO" id="GO:0003743">
    <property type="term" value="F:translation initiation factor activity"/>
    <property type="evidence" value="ECO:0007669"/>
    <property type="project" value="UniProtKB-KW"/>
</dbReference>
<keyword evidence="4" id="KW-1185">Reference proteome</keyword>
<dbReference type="GO" id="GO:0006289">
    <property type="term" value="P:nucleotide-excision repair"/>
    <property type="evidence" value="ECO:0007669"/>
    <property type="project" value="InterPro"/>
</dbReference>
<sequence length="611" mass="67410">MSEGYRCAADRQIAKGLWVSGSLETQGLAGLAWEATGVEDPDVRSKIEEEVRAKGCDVAQAFKLQIDLAHIVGPPQRSKPPTKPLLRLSVKKPGLSKTNAVFRFVTDDSRDAVIDLVQPLLARTRKSQCGGDCDGHDPYATVSGANVQEKRRLLLKDESLSDLYKQVVGSGAVTDQEFWVTKRRLLEREMADRRPSQSRGRSSSMLADVELTNDGKNFVVNFKLNDETKRHIFEEKPKVHASYLANVPSKLTEKEFWTKYCRHLYHQKVGRKRKRERDGGGGGKAGKRGVVPEGLARMGQAVEEAEEREQMMHLFAESEKELRRRGEEDEKRAKRVDPSIDLAANHHDGFSEGYGNRHSAAGTIRDTGALESSDLVRDLNRHSAVVVARETAAAEGSRPRASPRVLDDLVLGGEGEEEALRVADGAGGAHGGGVSGEAAGNGGPSEREMARDILAVLRAWEPRTMVTTPEEERIVLRDLENRNRLLRSRQSMLRAGDKAAEGEPELAAIVAKLRGLSRAVNELLRHFWSSFPLSSSHRKEKVRRMNKALGAQYDRLEKARAAMDPSQRLLARPLIGQLLSACDAAFTKYDANLDKLGPAEAGVARSDEWVG</sequence>
<gene>
    <name evidence="3" type="ORF">HKI87_15g78950</name>
</gene>